<evidence type="ECO:0000256" key="10">
    <source>
        <dbReference type="HAMAP-Rule" id="MF_00244"/>
    </source>
</evidence>
<evidence type="ECO:0000313" key="12">
    <source>
        <dbReference type="EMBL" id="MBB5176548.1"/>
    </source>
</evidence>
<dbReference type="GO" id="GO:0004515">
    <property type="term" value="F:nicotinate-nucleotide adenylyltransferase activity"/>
    <property type="evidence" value="ECO:0007669"/>
    <property type="project" value="UniProtKB-UniRule"/>
</dbReference>
<dbReference type="Proteomes" id="UP000579136">
    <property type="component" value="Unassembled WGS sequence"/>
</dbReference>
<dbReference type="SUPFAM" id="SSF52374">
    <property type="entry name" value="Nucleotidylyl transferase"/>
    <property type="match status" value="1"/>
</dbReference>
<keyword evidence="5 10" id="KW-0548">Nucleotidyltransferase</keyword>
<keyword evidence="3 10" id="KW-0662">Pyridine nucleotide biosynthesis</keyword>
<evidence type="ECO:0000313" key="13">
    <source>
        <dbReference type="Proteomes" id="UP000579136"/>
    </source>
</evidence>
<dbReference type="InterPro" id="IPR005248">
    <property type="entry name" value="NadD/NMNAT"/>
</dbReference>
<keyword evidence="13" id="KW-1185">Reference proteome</keyword>
<accession>A0A9Q2HFU1</accession>
<evidence type="ECO:0000256" key="1">
    <source>
        <dbReference type="ARBA" id="ARBA00002324"/>
    </source>
</evidence>
<dbReference type="PANTHER" id="PTHR39321:SF3">
    <property type="entry name" value="PHOSPHOPANTETHEINE ADENYLYLTRANSFERASE"/>
    <property type="match status" value="1"/>
</dbReference>
<evidence type="ECO:0000256" key="8">
    <source>
        <dbReference type="ARBA" id="ARBA00023027"/>
    </source>
</evidence>
<dbReference type="NCBIfam" id="NF000840">
    <property type="entry name" value="PRK00071.1-3"/>
    <property type="match status" value="1"/>
</dbReference>
<evidence type="ECO:0000256" key="9">
    <source>
        <dbReference type="ARBA" id="ARBA00048721"/>
    </source>
</evidence>
<dbReference type="NCBIfam" id="TIGR00482">
    <property type="entry name" value="nicotinate (nicotinamide) nucleotide adenylyltransferase"/>
    <property type="match status" value="1"/>
</dbReference>
<dbReference type="NCBIfam" id="TIGR00125">
    <property type="entry name" value="cyt_tran_rel"/>
    <property type="match status" value="1"/>
</dbReference>
<dbReference type="GO" id="GO:0009435">
    <property type="term" value="P:NAD+ biosynthetic process"/>
    <property type="evidence" value="ECO:0007669"/>
    <property type="project" value="UniProtKB-UniRule"/>
</dbReference>
<evidence type="ECO:0000256" key="7">
    <source>
        <dbReference type="ARBA" id="ARBA00022840"/>
    </source>
</evidence>
<name>A0A9Q2HFU1_9STAP</name>
<dbReference type="EC" id="2.7.7.18" evidence="10"/>
<evidence type="ECO:0000256" key="3">
    <source>
        <dbReference type="ARBA" id="ARBA00022642"/>
    </source>
</evidence>
<evidence type="ECO:0000256" key="4">
    <source>
        <dbReference type="ARBA" id="ARBA00022679"/>
    </source>
</evidence>
<organism evidence="12 13">
    <name type="scientific">Nosocomiicoccus ampullae</name>
    <dbReference type="NCBI Taxonomy" id="489910"/>
    <lineage>
        <taxon>Bacteria</taxon>
        <taxon>Bacillati</taxon>
        <taxon>Bacillota</taxon>
        <taxon>Bacilli</taxon>
        <taxon>Bacillales</taxon>
        <taxon>Staphylococcaceae</taxon>
        <taxon>Nosocomiicoccus</taxon>
    </lineage>
</organism>
<dbReference type="Gene3D" id="3.40.50.620">
    <property type="entry name" value="HUPs"/>
    <property type="match status" value="1"/>
</dbReference>
<dbReference type="CDD" id="cd02165">
    <property type="entry name" value="NMNAT"/>
    <property type="match status" value="1"/>
</dbReference>
<reference evidence="12 13" key="1">
    <citation type="submission" date="2020-08" db="EMBL/GenBank/DDBJ databases">
        <title>Genomic Encyclopedia of Type Strains, Phase IV (KMG-IV): sequencing the most valuable type-strain genomes for metagenomic binning, comparative biology and taxonomic classification.</title>
        <authorList>
            <person name="Goeker M."/>
        </authorList>
    </citation>
    <scope>NUCLEOTIDE SEQUENCE [LARGE SCALE GENOMIC DNA]</scope>
    <source>
        <strain evidence="12 13">DSM 19163</strain>
    </source>
</reference>
<sequence length="187" mass="22111">MSKIGVFGGTLNPVHLGHINLITEAKRSFNLDHVLIVPAFQSPHKTELPVSEAHRLKMIELATKDLSFTSIDDYELKNKGKSYTYHTIRFLKEKYKDDELYFIMGEDQFTAFDRWYRYEDLLDMVHFIVLKRSTNDLKITAPFLTAEVPIFEVSSSEIRKRILNDDYYNHFVHKDVYHYIEEHGLYE</sequence>
<evidence type="ECO:0000256" key="5">
    <source>
        <dbReference type="ARBA" id="ARBA00022695"/>
    </source>
</evidence>
<dbReference type="GO" id="GO:0005524">
    <property type="term" value="F:ATP binding"/>
    <property type="evidence" value="ECO:0007669"/>
    <property type="project" value="UniProtKB-KW"/>
</dbReference>
<comment type="catalytic activity">
    <reaction evidence="9 10">
        <text>nicotinate beta-D-ribonucleotide + ATP + H(+) = deamido-NAD(+) + diphosphate</text>
        <dbReference type="Rhea" id="RHEA:22860"/>
        <dbReference type="ChEBI" id="CHEBI:15378"/>
        <dbReference type="ChEBI" id="CHEBI:30616"/>
        <dbReference type="ChEBI" id="CHEBI:33019"/>
        <dbReference type="ChEBI" id="CHEBI:57502"/>
        <dbReference type="ChEBI" id="CHEBI:58437"/>
        <dbReference type="EC" id="2.7.7.18"/>
    </reaction>
</comment>
<gene>
    <name evidence="10" type="primary">nadD</name>
    <name evidence="12" type="ORF">HNQ45_001436</name>
</gene>
<keyword evidence="4 10" id="KW-0808">Transferase</keyword>
<comment type="similarity">
    <text evidence="10">Belongs to the NadD family.</text>
</comment>
<evidence type="ECO:0000256" key="2">
    <source>
        <dbReference type="ARBA" id="ARBA00005019"/>
    </source>
</evidence>
<dbReference type="RefSeq" id="WP_183675232.1">
    <property type="nucleotide sequence ID" value="NZ_CBCRYX010000010.1"/>
</dbReference>
<dbReference type="InterPro" id="IPR004821">
    <property type="entry name" value="Cyt_trans-like"/>
</dbReference>
<keyword evidence="7 10" id="KW-0067">ATP-binding</keyword>
<feature type="domain" description="Cytidyltransferase-like" evidence="11">
    <location>
        <begin position="6"/>
        <end position="161"/>
    </location>
</feature>
<dbReference type="InterPro" id="IPR014729">
    <property type="entry name" value="Rossmann-like_a/b/a_fold"/>
</dbReference>
<comment type="function">
    <text evidence="1 10">Catalyzes the reversible adenylation of nicotinate mononucleotide (NaMN) to nicotinic acid adenine dinucleotide (NaAD).</text>
</comment>
<dbReference type="HAMAP" id="MF_00244">
    <property type="entry name" value="NaMN_adenylyltr"/>
    <property type="match status" value="1"/>
</dbReference>
<dbReference type="Pfam" id="PF01467">
    <property type="entry name" value="CTP_transf_like"/>
    <property type="match status" value="1"/>
</dbReference>
<keyword evidence="6 10" id="KW-0547">Nucleotide-binding</keyword>
<proteinExistence type="inferred from homology"/>
<protein>
    <recommendedName>
        <fullName evidence="10">Probable nicotinate-nucleotide adenylyltransferase</fullName>
        <ecNumber evidence="10">2.7.7.18</ecNumber>
    </recommendedName>
    <alternativeName>
        <fullName evidence="10">Deamido-NAD(+) diphosphorylase</fullName>
    </alternativeName>
    <alternativeName>
        <fullName evidence="10">Deamido-NAD(+) pyrophosphorylase</fullName>
    </alternativeName>
    <alternativeName>
        <fullName evidence="10">Nicotinate mononucleotide adenylyltransferase</fullName>
        <shortName evidence="10">NaMN adenylyltransferase</shortName>
    </alternativeName>
</protein>
<dbReference type="EMBL" id="JACHHF010000009">
    <property type="protein sequence ID" value="MBB5176548.1"/>
    <property type="molecule type" value="Genomic_DNA"/>
</dbReference>
<evidence type="ECO:0000256" key="6">
    <source>
        <dbReference type="ARBA" id="ARBA00022741"/>
    </source>
</evidence>
<comment type="pathway">
    <text evidence="2 10">Cofactor biosynthesis; NAD(+) biosynthesis; deamido-NAD(+) from nicotinate D-ribonucleotide: step 1/1.</text>
</comment>
<evidence type="ECO:0000259" key="11">
    <source>
        <dbReference type="Pfam" id="PF01467"/>
    </source>
</evidence>
<keyword evidence="8 10" id="KW-0520">NAD</keyword>
<dbReference type="PANTHER" id="PTHR39321">
    <property type="entry name" value="NICOTINATE-NUCLEOTIDE ADENYLYLTRANSFERASE-RELATED"/>
    <property type="match status" value="1"/>
</dbReference>
<comment type="caution">
    <text evidence="12">The sequence shown here is derived from an EMBL/GenBank/DDBJ whole genome shotgun (WGS) entry which is preliminary data.</text>
</comment>
<dbReference type="AlphaFoldDB" id="A0A9Q2HFU1"/>